<accession>A0A0C2DBM3</accession>
<dbReference type="AlphaFoldDB" id="A0A0C2DBM3"/>
<evidence type="ECO:0000313" key="2">
    <source>
        <dbReference type="Proteomes" id="UP000054047"/>
    </source>
</evidence>
<evidence type="ECO:0000313" key="1">
    <source>
        <dbReference type="EMBL" id="KIH67203.1"/>
    </source>
</evidence>
<protein>
    <submittedName>
        <fullName evidence="1">Uncharacterized protein</fullName>
    </submittedName>
</protein>
<proteinExistence type="predicted"/>
<keyword evidence="2" id="KW-1185">Reference proteome</keyword>
<organism evidence="1 2">
    <name type="scientific">Ancylostoma duodenale</name>
    <dbReference type="NCBI Taxonomy" id="51022"/>
    <lineage>
        <taxon>Eukaryota</taxon>
        <taxon>Metazoa</taxon>
        <taxon>Ecdysozoa</taxon>
        <taxon>Nematoda</taxon>
        <taxon>Chromadorea</taxon>
        <taxon>Rhabditida</taxon>
        <taxon>Rhabditina</taxon>
        <taxon>Rhabditomorpha</taxon>
        <taxon>Strongyloidea</taxon>
        <taxon>Ancylostomatidae</taxon>
        <taxon>Ancylostomatinae</taxon>
        <taxon>Ancylostoma</taxon>
    </lineage>
</organism>
<reference evidence="1 2" key="1">
    <citation type="submission" date="2013-12" db="EMBL/GenBank/DDBJ databases">
        <title>Draft genome of the parsitic nematode Ancylostoma duodenale.</title>
        <authorList>
            <person name="Mitreva M."/>
        </authorList>
    </citation>
    <scope>NUCLEOTIDE SEQUENCE [LARGE SCALE GENOMIC DNA]</scope>
    <source>
        <strain evidence="1 2">Zhejiang</strain>
    </source>
</reference>
<sequence length="41" mass="4777">MNDPKAQPVCALSSNERYSALSVPRADRTHWATLARKRHRW</sequence>
<dbReference type="Proteomes" id="UP000054047">
    <property type="component" value="Unassembled WGS sequence"/>
</dbReference>
<name>A0A0C2DBM3_9BILA</name>
<dbReference type="EMBL" id="KN726797">
    <property type="protein sequence ID" value="KIH67203.1"/>
    <property type="molecule type" value="Genomic_DNA"/>
</dbReference>
<gene>
    <name evidence="1" type="ORF">ANCDUO_02470</name>
</gene>